<dbReference type="Proteomes" id="UP000321577">
    <property type="component" value="Unassembled WGS sequence"/>
</dbReference>
<dbReference type="SUPFAM" id="SSF54593">
    <property type="entry name" value="Glyoxalase/Bleomycin resistance protein/Dihydroxybiphenyl dioxygenase"/>
    <property type="match status" value="1"/>
</dbReference>
<dbReference type="EMBL" id="BKAG01000018">
    <property type="protein sequence ID" value="GEP43509.1"/>
    <property type="molecule type" value="Genomic_DNA"/>
</dbReference>
<feature type="domain" description="VOC" evidence="1">
    <location>
        <begin position="3"/>
        <end position="114"/>
    </location>
</feature>
<dbReference type="OrthoDB" id="196397at2"/>
<accession>A0A512M9U8</accession>
<proteinExistence type="predicted"/>
<dbReference type="InterPro" id="IPR029068">
    <property type="entry name" value="Glyas_Bleomycin-R_OHBP_Dase"/>
</dbReference>
<name>A0A512M9U8_9BACT</name>
<evidence type="ECO:0000259" key="1">
    <source>
        <dbReference type="PROSITE" id="PS51819"/>
    </source>
</evidence>
<dbReference type="Gene3D" id="3.10.180.10">
    <property type="entry name" value="2,3-Dihydroxybiphenyl 1,2-Dioxygenase, domain 1"/>
    <property type="match status" value="1"/>
</dbReference>
<organism evidence="2 3">
    <name type="scientific">Brevifollis gellanilyticus</name>
    <dbReference type="NCBI Taxonomy" id="748831"/>
    <lineage>
        <taxon>Bacteria</taxon>
        <taxon>Pseudomonadati</taxon>
        <taxon>Verrucomicrobiota</taxon>
        <taxon>Verrucomicrobiia</taxon>
        <taxon>Verrucomicrobiales</taxon>
        <taxon>Verrucomicrobiaceae</taxon>
    </lineage>
</organism>
<protein>
    <recommendedName>
        <fullName evidence="1">VOC domain-containing protein</fullName>
    </recommendedName>
</protein>
<dbReference type="PROSITE" id="PS51819">
    <property type="entry name" value="VOC"/>
    <property type="match status" value="1"/>
</dbReference>
<dbReference type="Pfam" id="PF00903">
    <property type="entry name" value="Glyoxalase"/>
    <property type="match status" value="1"/>
</dbReference>
<sequence length="116" mass="12886">MIRPEKVKFMILAADMKRAVRFYKSVFGLDEIFVSDFWSELAHGTAVIAFHGGHDGSPNSTGLSFQFEDVFDAAERIEKAGGTVLEVPNQRDGEPILLGRYRDPEGNEGFITQYAG</sequence>
<comment type="caution">
    <text evidence="2">The sequence shown here is derived from an EMBL/GenBank/DDBJ whole genome shotgun (WGS) entry which is preliminary data.</text>
</comment>
<evidence type="ECO:0000313" key="3">
    <source>
        <dbReference type="Proteomes" id="UP000321577"/>
    </source>
</evidence>
<dbReference type="AlphaFoldDB" id="A0A512M9U8"/>
<dbReference type="RefSeq" id="WP_146851083.1">
    <property type="nucleotide sequence ID" value="NZ_BKAG01000018.1"/>
</dbReference>
<reference evidence="2 3" key="1">
    <citation type="submission" date="2019-07" db="EMBL/GenBank/DDBJ databases">
        <title>Whole genome shotgun sequence of Brevifollis gellanilyticus NBRC 108608.</title>
        <authorList>
            <person name="Hosoyama A."/>
            <person name="Uohara A."/>
            <person name="Ohji S."/>
            <person name="Ichikawa N."/>
        </authorList>
    </citation>
    <scope>NUCLEOTIDE SEQUENCE [LARGE SCALE GENOMIC DNA]</scope>
    <source>
        <strain evidence="2 3">NBRC 108608</strain>
    </source>
</reference>
<keyword evidence="3" id="KW-1185">Reference proteome</keyword>
<dbReference type="InterPro" id="IPR004360">
    <property type="entry name" value="Glyas_Fos-R_dOase_dom"/>
</dbReference>
<dbReference type="InterPro" id="IPR037523">
    <property type="entry name" value="VOC_core"/>
</dbReference>
<evidence type="ECO:0000313" key="2">
    <source>
        <dbReference type="EMBL" id="GEP43509.1"/>
    </source>
</evidence>
<gene>
    <name evidence="2" type="ORF">BGE01nite_28000</name>
</gene>